<dbReference type="Proteomes" id="UP001295684">
    <property type="component" value="Unassembled WGS sequence"/>
</dbReference>
<organism evidence="2 3">
    <name type="scientific">Euplotes crassus</name>
    <dbReference type="NCBI Taxonomy" id="5936"/>
    <lineage>
        <taxon>Eukaryota</taxon>
        <taxon>Sar</taxon>
        <taxon>Alveolata</taxon>
        <taxon>Ciliophora</taxon>
        <taxon>Intramacronucleata</taxon>
        <taxon>Spirotrichea</taxon>
        <taxon>Hypotrichia</taxon>
        <taxon>Euplotida</taxon>
        <taxon>Euplotidae</taxon>
        <taxon>Moneuplotes</taxon>
    </lineage>
</organism>
<sequence length="298" mass="34541">MNKNFNTVGKYDEKFVEDCLDDIRNGGIEEIVCSSREIINDNLNNNAIEGLQDKIQKRIANVDQKIQVLCKEKASDHFLKSMEVFEALKNNIFRLRESVTQLDFSLLKVDEGISKNSEDILTLKTKFKNALGTMHKLKLVKECFSILEKLEKFVEMGNIYQGYELLFKLKAILDEKLSEYIPADMDEFFRSKIRTLEILIKNSLDSQLMDWIEDLQNEQERIGSHMKGMAESKLAQPSKKEKKIDINNTFRDTYKVGFTTLLTKKTSSYDSESSENFVNKTLRDMRGNTRGSIYFSDK</sequence>
<evidence type="ECO:0000259" key="1">
    <source>
        <dbReference type="Pfam" id="PF20651"/>
    </source>
</evidence>
<keyword evidence="3" id="KW-1185">Reference proteome</keyword>
<dbReference type="PANTHER" id="PTHR12702">
    <property type="entry name" value="SEC15"/>
    <property type="match status" value="1"/>
</dbReference>
<dbReference type="Pfam" id="PF20651">
    <property type="entry name" value="EXOC6_Sec15_N"/>
    <property type="match status" value="1"/>
</dbReference>
<reference evidence="2" key="1">
    <citation type="submission" date="2023-07" db="EMBL/GenBank/DDBJ databases">
        <authorList>
            <consortium name="AG Swart"/>
            <person name="Singh M."/>
            <person name="Singh A."/>
            <person name="Seah K."/>
            <person name="Emmerich C."/>
        </authorList>
    </citation>
    <scope>NUCLEOTIDE SEQUENCE</scope>
    <source>
        <strain evidence="2">DP1</strain>
    </source>
</reference>
<dbReference type="EMBL" id="CAMPGE010014730">
    <property type="protein sequence ID" value="CAI2373385.1"/>
    <property type="molecule type" value="Genomic_DNA"/>
</dbReference>
<feature type="domain" description="Exocyst complex component EXOC6/Sec15 N-terminal" evidence="1">
    <location>
        <begin position="55"/>
        <end position="224"/>
    </location>
</feature>
<accession>A0AAD2CWM8</accession>
<comment type="caution">
    <text evidence="2">The sequence shown here is derived from an EMBL/GenBank/DDBJ whole genome shotgun (WGS) entry which is preliminary data.</text>
</comment>
<dbReference type="GO" id="GO:0006886">
    <property type="term" value="P:intracellular protein transport"/>
    <property type="evidence" value="ECO:0007669"/>
    <property type="project" value="InterPro"/>
</dbReference>
<protein>
    <recommendedName>
        <fullName evidence="1">Exocyst complex component EXOC6/Sec15 N-terminal domain-containing protein</fullName>
    </recommendedName>
</protein>
<dbReference type="InterPro" id="IPR048359">
    <property type="entry name" value="EXOC6_Sec15_N"/>
</dbReference>
<dbReference type="GO" id="GO:0006893">
    <property type="term" value="P:Golgi to plasma membrane transport"/>
    <property type="evidence" value="ECO:0007669"/>
    <property type="project" value="TreeGrafter"/>
</dbReference>
<name>A0AAD2CWM8_EUPCR</name>
<dbReference type="GO" id="GO:0016020">
    <property type="term" value="C:membrane"/>
    <property type="evidence" value="ECO:0007669"/>
    <property type="project" value="TreeGrafter"/>
</dbReference>
<dbReference type="InterPro" id="IPR007225">
    <property type="entry name" value="EXOC6/Sec15"/>
</dbReference>
<dbReference type="PANTHER" id="PTHR12702:SF0">
    <property type="entry name" value="EXOCYST COMPLEX COMPONENT 6"/>
    <property type="match status" value="1"/>
</dbReference>
<proteinExistence type="predicted"/>
<evidence type="ECO:0000313" key="2">
    <source>
        <dbReference type="EMBL" id="CAI2373385.1"/>
    </source>
</evidence>
<gene>
    <name evidence="2" type="ORF">ECRASSUSDP1_LOCUS14730</name>
</gene>
<evidence type="ECO:0000313" key="3">
    <source>
        <dbReference type="Proteomes" id="UP001295684"/>
    </source>
</evidence>
<dbReference type="GO" id="GO:0000145">
    <property type="term" value="C:exocyst"/>
    <property type="evidence" value="ECO:0007669"/>
    <property type="project" value="TreeGrafter"/>
</dbReference>
<dbReference type="GO" id="GO:0090522">
    <property type="term" value="P:vesicle tethering involved in exocytosis"/>
    <property type="evidence" value="ECO:0007669"/>
    <property type="project" value="InterPro"/>
</dbReference>
<dbReference type="AlphaFoldDB" id="A0AAD2CWM8"/>